<feature type="transmembrane region" description="Helical" evidence="7">
    <location>
        <begin position="284"/>
        <end position="306"/>
    </location>
</feature>
<evidence type="ECO:0000256" key="3">
    <source>
        <dbReference type="ARBA" id="ARBA00022475"/>
    </source>
</evidence>
<evidence type="ECO:0000256" key="1">
    <source>
        <dbReference type="ARBA" id="ARBA00004651"/>
    </source>
</evidence>
<evidence type="ECO:0000256" key="6">
    <source>
        <dbReference type="ARBA" id="ARBA00023136"/>
    </source>
</evidence>
<dbReference type="GO" id="GO:0005886">
    <property type="term" value="C:plasma membrane"/>
    <property type="evidence" value="ECO:0007669"/>
    <property type="project" value="UniProtKB-SubCell"/>
</dbReference>
<feature type="transmembrane region" description="Helical" evidence="7">
    <location>
        <begin position="98"/>
        <end position="118"/>
    </location>
</feature>
<protein>
    <submittedName>
        <fullName evidence="10">Sugar ABC transporter permease</fullName>
    </submittedName>
</protein>
<keyword evidence="5 7" id="KW-1133">Transmembrane helix</keyword>
<reference evidence="10 11" key="1">
    <citation type="journal article" date="2019" name="Microorganisms">
        <title>Systematic Affiliation and Genome Analysis of Subtercola vilae DB165(T) with Particular Emphasis on Cold Adaptation of an Isolate from a High-Altitude Cold Volcano Lake.</title>
        <authorList>
            <person name="Villalobos A.S."/>
            <person name="Wiese J."/>
            <person name="Imhoff J.F."/>
            <person name="Dorador C."/>
            <person name="Keller A."/>
            <person name="Hentschel U."/>
        </authorList>
    </citation>
    <scope>NUCLEOTIDE SEQUENCE [LARGE SCALE GENOMIC DNA]</scope>
    <source>
        <strain evidence="10 11">DB165</strain>
    </source>
</reference>
<dbReference type="Gene3D" id="1.10.3720.10">
    <property type="entry name" value="MetI-like"/>
    <property type="match status" value="1"/>
</dbReference>
<keyword evidence="4 7" id="KW-0812">Transmembrane</keyword>
<comment type="caution">
    <text evidence="10">The sequence shown here is derived from an EMBL/GenBank/DDBJ whole genome shotgun (WGS) entry which is preliminary data.</text>
</comment>
<dbReference type="PANTHER" id="PTHR43005:SF1">
    <property type="entry name" value="SPERMIDINE_PUTRESCINE TRANSPORT SYSTEM PERMEASE PROTEIN"/>
    <property type="match status" value="1"/>
</dbReference>
<feature type="transmembrane region" description="Helical" evidence="7">
    <location>
        <begin position="130"/>
        <end position="151"/>
    </location>
</feature>
<evidence type="ECO:0000313" key="10">
    <source>
        <dbReference type="EMBL" id="TIH40401.1"/>
    </source>
</evidence>
<accession>A0A4T2CAL5</accession>
<feature type="transmembrane region" description="Helical" evidence="7">
    <location>
        <begin position="237"/>
        <end position="258"/>
    </location>
</feature>
<dbReference type="InterPro" id="IPR035906">
    <property type="entry name" value="MetI-like_sf"/>
</dbReference>
<dbReference type="OrthoDB" id="9804439at2"/>
<keyword evidence="6 7" id="KW-0472">Membrane</keyword>
<evidence type="ECO:0000256" key="4">
    <source>
        <dbReference type="ARBA" id="ARBA00022692"/>
    </source>
</evidence>
<dbReference type="CDD" id="cd06261">
    <property type="entry name" value="TM_PBP2"/>
    <property type="match status" value="1"/>
</dbReference>
<dbReference type="InterPro" id="IPR000515">
    <property type="entry name" value="MetI-like"/>
</dbReference>
<sequence length="313" mass="33361">MTSTVTAPASALAASQPPARKRRRRRSTPLIALLLGPAAVLIIVFIVAPAVYGMYLSFTNTQLTGFAARSPKLVGFDNYAYLLTNADFLSSLGHTGEFVLYSAIIGQTVLGMVAAILLSRPWIRGKGIFGAAILMPMVVPEVVASLTWASVLSNNSSGTLNLLTSFFGAGSTDWLQVVPLASVVAVNIWRGIAFAMIMFQAALEDVPVELIEAARIDGARAIQVFRHVTLPLIRGPVFLYLLLTTISTVGAFGLVYFLTQGGPAGQTRIAAIYIYERALQFSQIGIGSAASMILLAIVLVLGLVYVRLAKVEV</sequence>
<evidence type="ECO:0000256" key="8">
    <source>
        <dbReference type="SAM" id="MobiDB-lite"/>
    </source>
</evidence>
<evidence type="ECO:0000256" key="2">
    <source>
        <dbReference type="ARBA" id="ARBA00022448"/>
    </source>
</evidence>
<evidence type="ECO:0000259" key="9">
    <source>
        <dbReference type="PROSITE" id="PS50928"/>
    </source>
</evidence>
<keyword evidence="2 7" id="KW-0813">Transport</keyword>
<evidence type="ECO:0000313" key="11">
    <source>
        <dbReference type="Proteomes" id="UP000306192"/>
    </source>
</evidence>
<organism evidence="10 11">
    <name type="scientific">Subtercola vilae</name>
    <dbReference type="NCBI Taxonomy" id="2056433"/>
    <lineage>
        <taxon>Bacteria</taxon>
        <taxon>Bacillati</taxon>
        <taxon>Actinomycetota</taxon>
        <taxon>Actinomycetes</taxon>
        <taxon>Micrococcales</taxon>
        <taxon>Microbacteriaceae</taxon>
        <taxon>Subtercola</taxon>
    </lineage>
</organism>
<dbReference type="PANTHER" id="PTHR43005">
    <property type="entry name" value="BLR7065 PROTEIN"/>
    <property type="match status" value="1"/>
</dbReference>
<feature type="domain" description="ABC transmembrane type-1" evidence="9">
    <location>
        <begin position="93"/>
        <end position="305"/>
    </location>
</feature>
<proteinExistence type="inferred from homology"/>
<dbReference type="Pfam" id="PF00528">
    <property type="entry name" value="BPD_transp_1"/>
    <property type="match status" value="1"/>
</dbReference>
<evidence type="ECO:0000256" key="7">
    <source>
        <dbReference type="RuleBase" id="RU363032"/>
    </source>
</evidence>
<dbReference type="Proteomes" id="UP000306192">
    <property type="component" value="Unassembled WGS sequence"/>
</dbReference>
<gene>
    <name evidence="10" type="ORF">D4765_02280</name>
</gene>
<dbReference type="GO" id="GO:0055085">
    <property type="term" value="P:transmembrane transport"/>
    <property type="evidence" value="ECO:0007669"/>
    <property type="project" value="InterPro"/>
</dbReference>
<feature type="compositionally biased region" description="Low complexity" evidence="8">
    <location>
        <begin position="1"/>
        <end position="18"/>
    </location>
</feature>
<dbReference type="PROSITE" id="PS50928">
    <property type="entry name" value="ABC_TM1"/>
    <property type="match status" value="1"/>
</dbReference>
<name>A0A4T2CAL5_9MICO</name>
<feature type="transmembrane region" description="Helical" evidence="7">
    <location>
        <begin position="30"/>
        <end position="55"/>
    </location>
</feature>
<feature type="transmembrane region" description="Helical" evidence="7">
    <location>
        <begin position="171"/>
        <end position="189"/>
    </location>
</feature>
<dbReference type="AlphaFoldDB" id="A0A4T2CAL5"/>
<keyword evidence="11" id="KW-1185">Reference proteome</keyword>
<comment type="subcellular location">
    <subcellularLocation>
        <location evidence="1 7">Cell membrane</location>
        <topology evidence="1 7">Multi-pass membrane protein</topology>
    </subcellularLocation>
</comment>
<dbReference type="RefSeq" id="WP_136640608.1">
    <property type="nucleotide sequence ID" value="NZ_QYRT01000003.1"/>
</dbReference>
<evidence type="ECO:0000256" key="5">
    <source>
        <dbReference type="ARBA" id="ARBA00022989"/>
    </source>
</evidence>
<comment type="similarity">
    <text evidence="7">Belongs to the binding-protein-dependent transport system permease family.</text>
</comment>
<dbReference type="SUPFAM" id="SSF161098">
    <property type="entry name" value="MetI-like"/>
    <property type="match status" value="1"/>
</dbReference>
<dbReference type="EMBL" id="QYRT01000003">
    <property type="protein sequence ID" value="TIH40401.1"/>
    <property type="molecule type" value="Genomic_DNA"/>
</dbReference>
<keyword evidence="3" id="KW-1003">Cell membrane</keyword>
<feature type="region of interest" description="Disordered" evidence="8">
    <location>
        <begin position="1"/>
        <end position="23"/>
    </location>
</feature>